<organism evidence="1">
    <name type="scientific">bioreactor metagenome</name>
    <dbReference type="NCBI Taxonomy" id="1076179"/>
    <lineage>
        <taxon>unclassified sequences</taxon>
        <taxon>metagenomes</taxon>
        <taxon>ecological metagenomes</taxon>
    </lineage>
</organism>
<name>A0A645H6Y1_9ZZZZ</name>
<reference evidence="1" key="1">
    <citation type="submission" date="2019-08" db="EMBL/GenBank/DDBJ databases">
        <authorList>
            <person name="Kucharzyk K."/>
            <person name="Murdoch R.W."/>
            <person name="Higgins S."/>
            <person name="Loffler F."/>
        </authorList>
    </citation>
    <scope>NUCLEOTIDE SEQUENCE</scope>
</reference>
<accession>A0A645H6Y1</accession>
<protein>
    <submittedName>
        <fullName evidence="1">Uncharacterized protein</fullName>
    </submittedName>
</protein>
<dbReference type="AlphaFoldDB" id="A0A645H6Y1"/>
<evidence type="ECO:0000313" key="1">
    <source>
        <dbReference type="EMBL" id="MPN31573.1"/>
    </source>
</evidence>
<gene>
    <name evidence="1" type="ORF">SDC9_179047</name>
</gene>
<comment type="caution">
    <text evidence="1">The sequence shown here is derived from an EMBL/GenBank/DDBJ whole genome shotgun (WGS) entry which is preliminary data.</text>
</comment>
<sequence length="99" mass="11118">MLHAVIDAANHGYAEKARLNKAQESQSEELKTLPFTASVRRQSDAWTILVTLPLTQFDGSPVAFNLMRNRVQQGNLANYTTVPGNNYFCGEVYFLELKP</sequence>
<proteinExistence type="predicted"/>
<dbReference type="EMBL" id="VSSQ01083146">
    <property type="protein sequence ID" value="MPN31573.1"/>
    <property type="molecule type" value="Genomic_DNA"/>
</dbReference>